<feature type="compositionally biased region" description="Low complexity" evidence="5">
    <location>
        <begin position="349"/>
        <end position="380"/>
    </location>
</feature>
<evidence type="ECO:0000259" key="6">
    <source>
        <dbReference type="PROSITE" id="PS50178"/>
    </source>
</evidence>
<keyword evidence="3" id="KW-0862">Zinc</keyword>
<reference evidence="8" key="1">
    <citation type="journal article" date="2010" name="Genome Biol.">
        <title>Genome sequence of the necrotrophic plant pathogen Pythium ultimum reveals original pathogenicity mechanisms and effector repertoire.</title>
        <authorList>
            <person name="Levesque C.A."/>
            <person name="Brouwer H."/>
            <person name="Cano L."/>
            <person name="Hamilton J.P."/>
            <person name="Holt C."/>
            <person name="Huitema E."/>
            <person name="Raffaele S."/>
            <person name="Robideau G.P."/>
            <person name="Thines M."/>
            <person name="Win J."/>
            <person name="Zerillo M.M."/>
            <person name="Beakes G.W."/>
            <person name="Boore J.L."/>
            <person name="Busam D."/>
            <person name="Dumas B."/>
            <person name="Ferriera S."/>
            <person name="Fuerstenberg S.I."/>
            <person name="Gachon C.M."/>
            <person name="Gaulin E."/>
            <person name="Govers F."/>
            <person name="Grenville-Briggs L."/>
            <person name="Horner N."/>
            <person name="Hostetler J."/>
            <person name="Jiang R.H."/>
            <person name="Johnson J."/>
            <person name="Krajaejun T."/>
            <person name="Lin H."/>
            <person name="Meijer H.J."/>
            <person name="Moore B."/>
            <person name="Morris P."/>
            <person name="Phuntmart V."/>
            <person name="Puiu D."/>
            <person name="Shetty J."/>
            <person name="Stajich J.E."/>
            <person name="Tripathy S."/>
            <person name="Wawra S."/>
            <person name="van West P."/>
            <person name="Whitty B.R."/>
            <person name="Coutinho P.M."/>
            <person name="Henrissat B."/>
            <person name="Martin F."/>
            <person name="Thomas P.D."/>
            <person name="Tyler B.M."/>
            <person name="De Vries R.P."/>
            <person name="Kamoun S."/>
            <person name="Yandell M."/>
            <person name="Tisserat N."/>
            <person name="Buell C.R."/>
        </authorList>
    </citation>
    <scope>NUCLEOTIDE SEQUENCE</scope>
    <source>
        <strain evidence="8">DAOM:BR144</strain>
    </source>
</reference>
<evidence type="ECO:0000313" key="8">
    <source>
        <dbReference type="Proteomes" id="UP000019132"/>
    </source>
</evidence>
<dbReference type="SUPFAM" id="SSF55781">
    <property type="entry name" value="GAF domain-like"/>
    <property type="match status" value="1"/>
</dbReference>
<dbReference type="InterPro" id="IPR017455">
    <property type="entry name" value="Znf_FYVE-rel"/>
</dbReference>
<dbReference type="GO" id="GO:0008270">
    <property type="term" value="F:zinc ion binding"/>
    <property type="evidence" value="ECO:0007669"/>
    <property type="project" value="UniProtKB-KW"/>
</dbReference>
<dbReference type="InterPro" id="IPR013083">
    <property type="entry name" value="Znf_RING/FYVE/PHD"/>
</dbReference>
<name>K3X4G0_GLOUD</name>
<dbReference type="SMART" id="SM00064">
    <property type="entry name" value="FYVE"/>
    <property type="match status" value="1"/>
</dbReference>
<evidence type="ECO:0000256" key="4">
    <source>
        <dbReference type="PROSITE-ProRule" id="PRU00091"/>
    </source>
</evidence>
<dbReference type="Pfam" id="PF01363">
    <property type="entry name" value="FYVE"/>
    <property type="match status" value="1"/>
</dbReference>
<reference evidence="8" key="2">
    <citation type="submission" date="2010-04" db="EMBL/GenBank/DDBJ databases">
        <authorList>
            <person name="Buell R."/>
            <person name="Hamilton J."/>
            <person name="Hostetler J."/>
        </authorList>
    </citation>
    <scope>NUCLEOTIDE SEQUENCE [LARGE SCALE GENOMIC DNA]</scope>
    <source>
        <strain evidence="8">DAOM:BR144</strain>
    </source>
</reference>
<dbReference type="OMA" id="MQSDEYQ"/>
<dbReference type="Gene3D" id="3.30.40.10">
    <property type="entry name" value="Zinc/RING finger domain, C3HC4 (zinc finger)"/>
    <property type="match status" value="1"/>
</dbReference>
<accession>K3X4G0</accession>
<dbReference type="PANTHER" id="PTHR43102:SF2">
    <property type="entry name" value="GAF DOMAIN-CONTAINING PROTEIN"/>
    <property type="match status" value="1"/>
</dbReference>
<dbReference type="InterPro" id="IPR029016">
    <property type="entry name" value="GAF-like_dom_sf"/>
</dbReference>
<reference evidence="7" key="3">
    <citation type="submission" date="2015-02" db="UniProtKB">
        <authorList>
            <consortium name="EnsemblProtists"/>
        </authorList>
    </citation>
    <scope>IDENTIFICATION</scope>
    <source>
        <strain evidence="7">DAOM BR144</strain>
    </source>
</reference>
<dbReference type="InterPro" id="IPR011011">
    <property type="entry name" value="Znf_FYVE_PHD"/>
</dbReference>
<keyword evidence="2 4" id="KW-0863">Zinc-finger</keyword>
<keyword evidence="1" id="KW-0479">Metal-binding</keyword>
<dbReference type="VEuPathDB" id="FungiDB:PYU1_G012083"/>
<evidence type="ECO:0000313" key="7">
    <source>
        <dbReference type="EnsemblProtists" id="PYU1_T012109"/>
    </source>
</evidence>
<keyword evidence="8" id="KW-1185">Reference proteome</keyword>
<feature type="region of interest" description="Disordered" evidence="5">
    <location>
        <begin position="438"/>
        <end position="462"/>
    </location>
</feature>
<evidence type="ECO:0000256" key="1">
    <source>
        <dbReference type="ARBA" id="ARBA00022723"/>
    </source>
</evidence>
<feature type="region of interest" description="Disordered" evidence="5">
    <location>
        <begin position="612"/>
        <end position="639"/>
    </location>
</feature>
<evidence type="ECO:0000256" key="2">
    <source>
        <dbReference type="ARBA" id="ARBA00022771"/>
    </source>
</evidence>
<organism evidence="7 8">
    <name type="scientific">Globisporangium ultimum (strain ATCC 200006 / CBS 805.95 / DAOM BR144)</name>
    <name type="common">Pythium ultimum</name>
    <dbReference type="NCBI Taxonomy" id="431595"/>
    <lineage>
        <taxon>Eukaryota</taxon>
        <taxon>Sar</taxon>
        <taxon>Stramenopiles</taxon>
        <taxon>Oomycota</taxon>
        <taxon>Peronosporomycetes</taxon>
        <taxon>Pythiales</taxon>
        <taxon>Pythiaceae</taxon>
        <taxon>Globisporangium</taxon>
    </lineage>
</organism>
<feature type="region of interest" description="Disordered" evidence="5">
    <location>
        <begin position="347"/>
        <end position="385"/>
    </location>
</feature>
<evidence type="ECO:0000256" key="3">
    <source>
        <dbReference type="ARBA" id="ARBA00022833"/>
    </source>
</evidence>
<dbReference type="SUPFAM" id="SSF57903">
    <property type="entry name" value="FYVE/PHD zinc finger"/>
    <property type="match status" value="1"/>
</dbReference>
<dbReference type="EMBL" id="GL376601">
    <property type="status" value="NOT_ANNOTATED_CDS"/>
    <property type="molecule type" value="Genomic_DNA"/>
</dbReference>
<dbReference type="InterPro" id="IPR000306">
    <property type="entry name" value="Znf_FYVE"/>
</dbReference>
<dbReference type="PANTHER" id="PTHR43102">
    <property type="entry name" value="SLR1143 PROTEIN"/>
    <property type="match status" value="1"/>
</dbReference>
<protein>
    <recommendedName>
        <fullName evidence="6">FYVE-type domain-containing protein</fullName>
    </recommendedName>
</protein>
<dbReference type="InParanoid" id="K3X4G0"/>
<dbReference type="Gene3D" id="3.30.450.40">
    <property type="match status" value="1"/>
</dbReference>
<dbReference type="STRING" id="431595.K3X4G0"/>
<dbReference type="Proteomes" id="UP000019132">
    <property type="component" value="Unassembled WGS sequence"/>
</dbReference>
<feature type="domain" description="FYVE-type" evidence="6">
    <location>
        <begin position="279"/>
        <end position="339"/>
    </location>
</feature>
<feature type="region of interest" description="Disordered" evidence="5">
    <location>
        <begin position="408"/>
        <end position="427"/>
    </location>
</feature>
<dbReference type="HOGENOM" id="CLU_435145_0_0_1"/>
<dbReference type="EnsemblProtists" id="PYU1_T012109">
    <property type="protein sequence ID" value="PYU1_T012109"/>
    <property type="gene ID" value="PYU1_G012083"/>
</dbReference>
<dbReference type="PROSITE" id="PS50178">
    <property type="entry name" value="ZF_FYVE"/>
    <property type="match status" value="1"/>
</dbReference>
<feature type="compositionally biased region" description="Polar residues" evidence="5">
    <location>
        <begin position="438"/>
        <end position="453"/>
    </location>
</feature>
<dbReference type="eggNOG" id="KOG1729">
    <property type="taxonomic scope" value="Eukaryota"/>
</dbReference>
<dbReference type="AlphaFoldDB" id="K3X4G0"/>
<sequence>MSSGDVTSGMDATAAYRRNSAATTMTMSWPADVDLDVWYEAERNDVDDIVKDAMDLSVWSLETKRENVSVFLHCKNNEKLSYSVRAVAKVAGTVANVMECLRSTESPAFRSFQKLLHAKNFSDGEVLHAHHLNNLEMESLSLKWMTFWSQKTLGKGKEFCMREYCTTIPNHAKYGTVGVCKFESYDGIGARYGIRTKPDAYSLTVYEGSSYVVQQTPEDGMVSVTLTMSMRKARGEGKSSGVKLLAMRLALDLGYLQRAMQHTLFQPGALAEKTEWVNDGDRRNCSLCVQTFGMLKRRHHCRVCGEVVCSACTVFKQVSGEQDATKTIRVCKACLAKSATVDLGTINPTSSSITSTTSTSICSTVSSSDGSRSSNDDNGSVIQAPPLPVLSTYSHPYQLTHSKVSSSFNDFDMNPVPSSADSPPRQDKAQLLHPTLQKSLSTASSSRGNTPPGSSRSTRTESRRISYFNEDFEEICMLAMETLQCPMAGIRTEDFELVRYFDEKPAPGLPRSLPTFRRIASRGKPCIVLDVSSDKRISGEKRFAAKLQFFVGIPLLIDGEVIGDLCVADRYARDAIDFKQVEVLNVLGTTVTQYMQSHDYMEDLAMFKALRPGKSSSRQQQQQQGDAPPSNGQVKEVAF</sequence>
<proteinExistence type="predicted"/>
<evidence type="ECO:0000256" key="5">
    <source>
        <dbReference type="SAM" id="MobiDB-lite"/>
    </source>
</evidence>